<evidence type="ECO:0000256" key="5">
    <source>
        <dbReference type="ARBA" id="ARBA00022801"/>
    </source>
</evidence>
<sequence>MHRAVFLDRDGTLNHDPGYIHRPEALILFPGAREAVRALNEAGYLVVVATNQAGIARGYYTEEDLCAVHRKLREEIAAGGGRLDGIYHCPHHPTAGDGPLTRVCFCRKPAPGMLYRAALDLEIDLGRSWMVGDREGDVEAGRRAGCRAALVLTGEGRPTQEALARAGGIQPDRVFEALPEAVRWIISTDSPERSARAARPASAPPPPPR</sequence>
<comment type="similarity">
    <text evidence="2">Belongs to the GmhB family.</text>
</comment>
<reference evidence="9 10" key="1">
    <citation type="journal article" date="2016" name="Nat. Commun.">
        <title>Thousands of microbial genomes shed light on interconnected biogeochemical processes in an aquifer system.</title>
        <authorList>
            <person name="Anantharaman K."/>
            <person name="Brown C.T."/>
            <person name="Hug L.A."/>
            <person name="Sharon I."/>
            <person name="Castelle C.J."/>
            <person name="Probst A.J."/>
            <person name="Thomas B.C."/>
            <person name="Singh A."/>
            <person name="Wilkins M.J."/>
            <person name="Karaoz U."/>
            <person name="Brodie E.L."/>
            <person name="Williams K.H."/>
            <person name="Hubbard S.S."/>
            <person name="Banfield J.F."/>
        </authorList>
    </citation>
    <scope>NUCLEOTIDE SEQUENCE [LARGE SCALE GENOMIC DNA]</scope>
    <source>
        <strain evidence="10">RIFCSPLOWO2_12_FULL_64_10</strain>
    </source>
</reference>
<accession>A0A1F6CC43</accession>
<evidence type="ECO:0000256" key="1">
    <source>
        <dbReference type="ARBA" id="ARBA00004496"/>
    </source>
</evidence>
<dbReference type="InterPro" id="IPR006543">
    <property type="entry name" value="Histidinol-phos"/>
</dbReference>
<comment type="caution">
    <text evidence="9">The sequence shown here is derived from an EMBL/GenBank/DDBJ whole genome shotgun (WGS) entry which is preliminary data.</text>
</comment>
<dbReference type="InterPro" id="IPR004446">
    <property type="entry name" value="Heptose_bisP_phosphatase"/>
</dbReference>
<proteinExistence type="inferred from homology"/>
<evidence type="ECO:0000313" key="9">
    <source>
        <dbReference type="EMBL" id="OGG46815.1"/>
    </source>
</evidence>
<keyword evidence="4" id="KW-0479">Metal-binding</keyword>
<dbReference type="SUPFAM" id="SSF56784">
    <property type="entry name" value="HAD-like"/>
    <property type="match status" value="1"/>
</dbReference>
<dbReference type="NCBIfam" id="NF006506">
    <property type="entry name" value="PRK08942.1"/>
    <property type="match status" value="1"/>
</dbReference>
<dbReference type="GO" id="GO:0016791">
    <property type="term" value="F:phosphatase activity"/>
    <property type="evidence" value="ECO:0007669"/>
    <property type="project" value="InterPro"/>
</dbReference>
<dbReference type="NCBIfam" id="TIGR01656">
    <property type="entry name" value="Histidinol-ppas"/>
    <property type="match status" value="1"/>
</dbReference>
<dbReference type="AlphaFoldDB" id="A0A1F6CC43"/>
<feature type="region of interest" description="Disordered" evidence="8">
    <location>
        <begin position="189"/>
        <end position="209"/>
    </location>
</feature>
<dbReference type="InterPro" id="IPR006549">
    <property type="entry name" value="HAD-SF_hydro_IIIA"/>
</dbReference>
<dbReference type="PANTHER" id="PTHR42891:SF1">
    <property type="entry name" value="D-GLYCERO-BETA-D-MANNO-HEPTOSE-1,7-BISPHOSPHATE 7-PHOSPHATASE"/>
    <property type="match status" value="1"/>
</dbReference>
<name>A0A1F6CC43_HANXR</name>
<dbReference type="InterPro" id="IPR023214">
    <property type="entry name" value="HAD_sf"/>
</dbReference>
<keyword evidence="3" id="KW-0963">Cytoplasm</keyword>
<dbReference type="GO" id="GO:0005737">
    <property type="term" value="C:cytoplasm"/>
    <property type="evidence" value="ECO:0007669"/>
    <property type="project" value="UniProtKB-SubCell"/>
</dbReference>
<dbReference type="GO" id="GO:0005975">
    <property type="term" value="P:carbohydrate metabolic process"/>
    <property type="evidence" value="ECO:0007669"/>
    <property type="project" value="InterPro"/>
</dbReference>
<dbReference type="Pfam" id="PF13242">
    <property type="entry name" value="Hydrolase_like"/>
    <property type="match status" value="1"/>
</dbReference>
<keyword evidence="5" id="KW-0378">Hydrolase</keyword>
<protein>
    <recommendedName>
        <fullName evidence="7">D,D-heptose 1,7-bisphosphate phosphatase</fullName>
    </recommendedName>
</protein>
<dbReference type="PANTHER" id="PTHR42891">
    <property type="entry name" value="D-GLYCERO-BETA-D-MANNO-HEPTOSE-1,7-BISPHOSPHATE 7-PHOSPHATASE"/>
    <property type="match status" value="1"/>
</dbReference>
<dbReference type="GO" id="GO:0046872">
    <property type="term" value="F:metal ion binding"/>
    <property type="evidence" value="ECO:0007669"/>
    <property type="project" value="UniProtKB-KW"/>
</dbReference>
<evidence type="ECO:0000256" key="4">
    <source>
        <dbReference type="ARBA" id="ARBA00022723"/>
    </source>
</evidence>
<dbReference type="Gene3D" id="3.40.50.1000">
    <property type="entry name" value="HAD superfamily/HAD-like"/>
    <property type="match status" value="1"/>
</dbReference>
<evidence type="ECO:0000256" key="2">
    <source>
        <dbReference type="ARBA" id="ARBA00005628"/>
    </source>
</evidence>
<dbReference type="NCBIfam" id="TIGR01662">
    <property type="entry name" value="HAD-SF-IIIA"/>
    <property type="match status" value="1"/>
</dbReference>
<evidence type="ECO:0000256" key="3">
    <source>
        <dbReference type="ARBA" id="ARBA00022490"/>
    </source>
</evidence>
<keyword evidence="6" id="KW-0119">Carbohydrate metabolism</keyword>
<dbReference type="EMBL" id="MFKF01000283">
    <property type="protein sequence ID" value="OGG46815.1"/>
    <property type="molecule type" value="Genomic_DNA"/>
</dbReference>
<gene>
    <name evidence="9" type="ORF">A3F84_03480</name>
</gene>
<evidence type="ECO:0000256" key="6">
    <source>
        <dbReference type="ARBA" id="ARBA00023277"/>
    </source>
</evidence>
<dbReference type="InterPro" id="IPR036412">
    <property type="entry name" value="HAD-like_sf"/>
</dbReference>
<dbReference type="CDD" id="cd07503">
    <property type="entry name" value="HAD_HisB-N"/>
    <property type="match status" value="1"/>
</dbReference>
<comment type="subcellular location">
    <subcellularLocation>
        <location evidence="1">Cytoplasm</location>
    </subcellularLocation>
</comment>
<evidence type="ECO:0000256" key="8">
    <source>
        <dbReference type="SAM" id="MobiDB-lite"/>
    </source>
</evidence>
<dbReference type="Proteomes" id="UP000178606">
    <property type="component" value="Unassembled WGS sequence"/>
</dbReference>
<evidence type="ECO:0000256" key="7">
    <source>
        <dbReference type="ARBA" id="ARBA00031828"/>
    </source>
</evidence>
<evidence type="ECO:0000313" key="10">
    <source>
        <dbReference type="Proteomes" id="UP000178606"/>
    </source>
</evidence>
<organism evidence="9 10">
    <name type="scientific">Handelsmanbacteria sp. (strain RIFCSPLOWO2_12_FULL_64_10)</name>
    <dbReference type="NCBI Taxonomy" id="1817868"/>
    <lineage>
        <taxon>Bacteria</taxon>
        <taxon>Candidatus Handelsmaniibacteriota</taxon>
    </lineage>
</organism>